<evidence type="ECO:0000313" key="1">
    <source>
        <dbReference type="EMBL" id="AKL94385.1"/>
    </source>
</evidence>
<dbReference type="PATRIC" id="fig|84022.5.peg.2449"/>
<dbReference type="EMBL" id="CP009687">
    <property type="protein sequence ID" value="AKL94385.1"/>
    <property type="molecule type" value="Genomic_DNA"/>
</dbReference>
<organism evidence="1 2">
    <name type="scientific">Clostridium aceticum</name>
    <dbReference type="NCBI Taxonomy" id="84022"/>
    <lineage>
        <taxon>Bacteria</taxon>
        <taxon>Bacillati</taxon>
        <taxon>Bacillota</taxon>
        <taxon>Clostridia</taxon>
        <taxon>Eubacteriales</taxon>
        <taxon>Clostridiaceae</taxon>
        <taxon>Clostridium</taxon>
    </lineage>
</organism>
<sequence>MFLRNEKGQKEFSGGQQDFDLAAKAANQCKNFKEDVEEELIVEDEKSCYNCRLRRWTSKTFVCCSSAV</sequence>
<dbReference type="RefSeq" id="WP_044823471.1">
    <property type="nucleotide sequence ID" value="NZ_CP009687.1"/>
</dbReference>
<accession>A0A0D8IEJ3</accession>
<dbReference type="KEGG" id="cace:CACET_c08770"/>
<name>A0A0D8IEJ3_9CLOT</name>
<dbReference type="AlphaFoldDB" id="A0A0D8IEJ3"/>
<dbReference type="Proteomes" id="UP000035704">
    <property type="component" value="Chromosome"/>
</dbReference>
<reference evidence="1 2" key="1">
    <citation type="submission" date="2014-10" db="EMBL/GenBank/DDBJ databases">
        <title>Genome sequence of Clostridium aceticum DSM 1496.</title>
        <authorList>
            <person name="Poehlein A."/>
            <person name="Schiel-Bengelsdorf B."/>
            <person name="Gottschalk G."/>
            <person name="Duerre P."/>
            <person name="Daniel R."/>
        </authorList>
    </citation>
    <scope>NUCLEOTIDE SEQUENCE [LARGE SCALE GENOMIC DNA]</scope>
    <source>
        <strain evidence="1 2">DSM 1496</strain>
    </source>
</reference>
<protein>
    <submittedName>
        <fullName evidence="1">Uncharacterized protein</fullName>
    </submittedName>
</protein>
<gene>
    <name evidence="1" type="ORF">CACET_c08770</name>
</gene>
<keyword evidence="2" id="KW-1185">Reference proteome</keyword>
<dbReference type="STRING" id="84022.CACET_c08770"/>
<proteinExistence type="predicted"/>
<evidence type="ECO:0000313" key="2">
    <source>
        <dbReference type="Proteomes" id="UP000035704"/>
    </source>
</evidence>
<dbReference type="OrthoDB" id="5359740at2"/>